<name>A0AAX3NXA4_9GAMM</name>
<proteinExistence type="predicted"/>
<dbReference type="AlphaFoldDB" id="A0AAX3NXA4"/>
<reference evidence="1" key="1">
    <citation type="submission" date="2023-02" db="EMBL/GenBank/DDBJ databases">
        <title>The sequence of Aeromonas allosaccharophila K520.</title>
        <authorList>
            <person name="Luo X."/>
        </authorList>
    </citation>
    <scope>NUCLEOTIDE SEQUENCE</scope>
    <source>
        <strain evidence="1">K520</strain>
    </source>
</reference>
<protein>
    <recommendedName>
        <fullName evidence="3">Phage tail protein</fullName>
    </recommendedName>
</protein>
<evidence type="ECO:0008006" key="3">
    <source>
        <dbReference type="Google" id="ProtNLM"/>
    </source>
</evidence>
<dbReference type="EMBL" id="CP118988">
    <property type="protein sequence ID" value="WED78784.1"/>
    <property type="molecule type" value="Genomic_DNA"/>
</dbReference>
<sequence>MKHKIEWFTVQVQYSDRVPFELVGELEKGSLFMSAGGRLCGPGASVSLDSQELAERYLQALTTRRKKTDPEFQAVAMQVSSSSEYARAHIKRDSDKVREKLTRWGIELPG</sequence>
<accession>A0AAX3NXA4</accession>
<evidence type="ECO:0000313" key="2">
    <source>
        <dbReference type="Proteomes" id="UP001213721"/>
    </source>
</evidence>
<organism evidence="1 2">
    <name type="scientific">Aeromonas allosaccharophila</name>
    <dbReference type="NCBI Taxonomy" id="656"/>
    <lineage>
        <taxon>Bacteria</taxon>
        <taxon>Pseudomonadati</taxon>
        <taxon>Pseudomonadota</taxon>
        <taxon>Gammaproteobacteria</taxon>
        <taxon>Aeromonadales</taxon>
        <taxon>Aeromonadaceae</taxon>
        <taxon>Aeromonas</taxon>
    </lineage>
</organism>
<gene>
    <name evidence="1" type="ORF">PYU98_11495</name>
</gene>
<dbReference type="Proteomes" id="UP001213721">
    <property type="component" value="Chromosome"/>
</dbReference>
<evidence type="ECO:0000313" key="1">
    <source>
        <dbReference type="EMBL" id="WED78784.1"/>
    </source>
</evidence>
<dbReference type="RefSeq" id="WP_155728483.1">
    <property type="nucleotide sequence ID" value="NZ_CP118988.1"/>
</dbReference>